<gene>
    <name evidence="10" type="ORF">FEA48_22215</name>
</gene>
<dbReference type="SUPFAM" id="SSF47203">
    <property type="entry name" value="Acyl-CoA dehydrogenase C-terminal domain-like"/>
    <property type="match status" value="1"/>
</dbReference>
<dbReference type="GO" id="GO:0003995">
    <property type="term" value="F:acyl-CoA dehydrogenase activity"/>
    <property type="evidence" value="ECO:0007669"/>
    <property type="project" value="InterPro"/>
</dbReference>
<dbReference type="InterPro" id="IPR006089">
    <property type="entry name" value="Acyl-CoA_DH_CS"/>
</dbReference>
<reference evidence="10 11" key="1">
    <citation type="submission" date="2019-05" db="EMBL/GenBank/DDBJ databases">
        <authorList>
            <person name="Moore K."/>
            <person name="O'Neill P."/>
            <person name="Farbos A."/>
            <person name="Studholme D.J."/>
        </authorList>
    </citation>
    <scope>NUCLEOTIDE SEQUENCE [LARGE SCALE GENOMIC DNA]</scope>
    <source>
        <strain evidence="10 11">DSM 9128</strain>
    </source>
</reference>
<dbReference type="InterPro" id="IPR037069">
    <property type="entry name" value="AcylCoA_DH/ox_N_sf"/>
</dbReference>
<dbReference type="PANTHER" id="PTHR43292:SF4">
    <property type="entry name" value="ACYL-COA DEHYDROGENASE FADE34"/>
    <property type="match status" value="1"/>
</dbReference>
<dbReference type="InterPro" id="IPR046373">
    <property type="entry name" value="Acyl-CoA_Oxase/DH_mid-dom_sf"/>
</dbReference>
<evidence type="ECO:0000313" key="10">
    <source>
        <dbReference type="EMBL" id="TLP71537.1"/>
    </source>
</evidence>
<feature type="domain" description="Acyl-CoA oxidase/dehydrogenase middle" evidence="8">
    <location>
        <begin position="128"/>
        <end position="223"/>
    </location>
</feature>
<dbReference type="Gene3D" id="1.10.540.10">
    <property type="entry name" value="Acyl-CoA dehydrogenase/oxidase, N-terminal domain"/>
    <property type="match status" value="1"/>
</dbReference>
<keyword evidence="3 6" id="KW-0285">Flavoprotein</keyword>
<dbReference type="Pfam" id="PF02771">
    <property type="entry name" value="Acyl-CoA_dh_N"/>
    <property type="match status" value="1"/>
</dbReference>
<evidence type="ECO:0000313" key="11">
    <source>
        <dbReference type="Proteomes" id="UP000307510"/>
    </source>
</evidence>
<evidence type="ECO:0000256" key="2">
    <source>
        <dbReference type="ARBA" id="ARBA00009347"/>
    </source>
</evidence>
<keyword evidence="5 6" id="KW-0560">Oxidoreductase</keyword>
<dbReference type="InterPro" id="IPR013786">
    <property type="entry name" value="AcylCoA_DH/ox_N"/>
</dbReference>
<feature type="domain" description="Acyl-CoA dehydrogenase/oxidase C-terminal" evidence="7">
    <location>
        <begin position="235"/>
        <end position="378"/>
    </location>
</feature>
<dbReference type="Proteomes" id="UP000307510">
    <property type="component" value="Unassembled WGS sequence"/>
</dbReference>
<dbReference type="GO" id="GO:0050660">
    <property type="term" value="F:flavin adenine dinucleotide binding"/>
    <property type="evidence" value="ECO:0007669"/>
    <property type="project" value="InterPro"/>
</dbReference>
<dbReference type="FunFam" id="2.40.110.10:FF:000011">
    <property type="entry name" value="Acyl-CoA dehydrogenase FadE34"/>
    <property type="match status" value="1"/>
</dbReference>
<dbReference type="AlphaFoldDB" id="A0A5R9A0W0"/>
<dbReference type="PROSITE" id="PS00072">
    <property type="entry name" value="ACYL_COA_DH_1"/>
    <property type="match status" value="1"/>
</dbReference>
<proteinExistence type="inferred from homology"/>
<evidence type="ECO:0000256" key="5">
    <source>
        <dbReference type="ARBA" id="ARBA00023002"/>
    </source>
</evidence>
<comment type="caution">
    <text evidence="10">The sequence shown here is derived from an EMBL/GenBank/DDBJ whole genome shotgun (WGS) entry which is preliminary data.</text>
</comment>
<name>A0A5R9A0W0_PSENT</name>
<reference evidence="11" key="2">
    <citation type="submission" date="2019-06" db="EMBL/GenBank/DDBJ databases">
        <title>AzeR, a transcriptional regulator that responds to azelaic acid in Pseudomonas nitroreducens.</title>
        <authorList>
            <person name="Bez C."/>
            <person name="Javvadi S.G."/>
            <person name="Bertani I."/>
            <person name="Devescovi G."/>
            <person name="Studholme D.J."/>
            <person name="Geller A."/>
            <person name="Levy A."/>
            <person name="Venturi V."/>
        </authorList>
    </citation>
    <scope>NUCLEOTIDE SEQUENCE [LARGE SCALE GENOMIC DNA]</scope>
    <source>
        <strain evidence="11">DSM 9128</strain>
    </source>
</reference>
<dbReference type="SUPFAM" id="SSF56645">
    <property type="entry name" value="Acyl-CoA dehydrogenase NM domain-like"/>
    <property type="match status" value="1"/>
</dbReference>
<keyword evidence="4 6" id="KW-0274">FAD</keyword>
<dbReference type="InterPro" id="IPR009100">
    <property type="entry name" value="AcylCoA_DH/oxidase_NM_dom_sf"/>
</dbReference>
<comment type="similarity">
    <text evidence="2 6">Belongs to the acyl-CoA dehydrogenase family.</text>
</comment>
<dbReference type="GO" id="GO:0005886">
    <property type="term" value="C:plasma membrane"/>
    <property type="evidence" value="ECO:0007669"/>
    <property type="project" value="TreeGrafter"/>
</dbReference>
<dbReference type="InterPro" id="IPR036250">
    <property type="entry name" value="AcylCo_DH-like_C"/>
</dbReference>
<feature type="domain" description="Acyl-CoA dehydrogenase/oxidase N-terminal" evidence="9">
    <location>
        <begin position="13"/>
        <end position="124"/>
    </location>
</feature>
<accession>A0A5R9A0W0</accession>
<dbReference type="EMBL" id="VASG01000006">
    <property type="protein sequence ID" value="TLP71537.1"/>
    <property type="molecule type" value="Genomic_DNA"/>
</dbReference>
<dbReference type="Pfam" id="PF02770">
    <property type="entry name" value="Acyl-CoA_dh_M"/>
    <property type="match status" value="1"/>
</dbReference>
<dbReference type="InterPro" id="IPR006091">
    <property type="entry name" value="Acyl-CoA_Oxase/DH_mid-dom"/>
</dbReference>
<protein>
    <submittedName>
        <fullName evidence="10">Acyl-CoA dehydrogenase</fullName>
    </submittedName>
</protein>
<evidence type="ECO:0000259" key="8">
    <source>
        <dbReference type="Pfam" id="PF02770"/>
    </source>
</evidence>
<evidence type="ECO:0000256" key="3">
    <source>
        <dbReference type="ARBA" id="ARBA00022630"/>
    </source>
</evidence>
<comment type="cofactor">
    <cofactor evidence="1 6">
        <name>FAD</name>
        <dbReference type="ChEBI" id="CHEBI:57692"/>
    </cofactor>
</comment>
<evidence type="ECO:0000259" key="9">
    <source>
        <dbReference type="Pfam" id="PF02771"/>
    </source>
</evidence>
<evidence type="ECO:0000256" key="4">
    <source>
        <dbReference type="ARBA" id="ARBA00022827"/>
    </source>
</evidence>
<evidence type="ECO:0000256" key="1">
    <source>
        <dbReference type="ARBA" id="ARBA00001974"/>
    </source>
</evidence>
<evidence type="ECO:0000256" key="6">
    <source>
        <dbReference type="RuleBase" id="RU362125"/>
    </source>
</evidence>
<dbReference type="InterPro" id="IPR009075">
    <property type="entry name" value="AcylCo_DH/oxidase_C"/>
</dbReference>
<evidence type="ECO:0000259" key="7">
    <source>
        <dbReference type="Pfam" id="PF00441"/>
    </source>
</evidence>
<dbReference type="Pfam" id="PF00441">
    <property type="entry name" value="Acyl-CoA_dh_1"/>
    <property type="match status" value="1"/>
</dbReference>
<dbReference type="Gene3D" id="1.20.140.10">
    <property type="entry name" value="Butyryl-CoA Dehydrogenase, subunit A, domain 3"/>
    <property type="match status" value="1"/>
</dbReference>
<sequence length="381" mass="41801">MLEALDFRALPARHEALREELRSFLAERLRDYPTDLRARSWQGFDADFSRALAERGWVGLTLPREYGGAGLDPLARFVVVEELLCAGAPVAAHWIADRQSGPLLLRFGSEQQKRLHLPAICRGEQFFCIGMSEPNSGSDLASVRTRAEANAGGWLLNGQKIWTTYAQHSHYMIALVRTSGSAQDRHRGLSQVLVDLSLPGVSIRPIRDLTGAEHFCEVFFDNVQLPAEALVGAEGDGWKQVTAELAFERSGPERIYSSIALLDAWLDWLRTHPQGGQERLLGQLLSELMVLRALSVSLASQLADGRSPVVEAALVKDLGTSFEQSIPALLGDLLGAVQGAAVPHLLQRTLAYLERMAPVFSLRGGTREILRGVIARGLGLR</sequence>
<dbReference type="PANTHER" id="PTHR43292">
    <property type="entry name" value="ACYL-COA DEHYDROGENASE"/>
    <property type="match status" value="1"/>
</dbReference>
<dbReference type="Gene3D" id="2.40.110.10">
    <property type="entry name" value="Butyryl-CoA Dehydrogenase, subunit A, domain 2"/>
    <property type="match status" value="1"/>
</dbReference>
<organism evidence="10 11">
    <name type="scientific">Pseudomonas nitroreducens</name>
    <dbReference type="NCBI Taxonomy" id="46680"/>
    <lineage>
        <taxon>Bacteria</taxon>
        <taxon>Pseudomonadati</taxon>
        <taxon>Pseudomonadota</taxon>
        <taxon>Gammaproteobacteria</taxon>
        <taxon>Pseudomonadales</taxon>
        <taxon>Pseudomonadaceae</taxon>
        <taxon>Pseudomonas</taxon>
    </lineage>
</organism>
<dbReference type="InterPro" id="IPR052161">
    <property type="entry name" value="Mycobact_Acyl-CoA_DH"/>
</dbReference>